<proteinExistence type="predicted"/>
<organism evidence="8 9">
    <name type="scientific">Natrarchaeobaculum sulfurireducens</name>
    <dbReference type="NCBI Taxonomy" id="2044521"/>
    <lineage>
        <taxon>Archaea</taxon>
        <taxon>Methanobacteriati</taxon>
        <taxon>Methanobacteriota</taxon>
        <taxon>Stenosarchaea group</taxon>
        <taxon>Halobacteria</taxon>
        <taxon>Halobacteriales</taxon>
        <taxon>Natrialbaceae</taxon>
        <taxon>Natrarchaeobaculum</taxon>
    </lineage>
</organism>
<evidence type="ECO:0000256" key="4">
    <source>
        <dbReference type="ARBA" id="ARBA00023136"/>
    </source>
</evidence>
<evidence type="ECO:0000313" key="10">
    <source>
        <dbReference type="Proteomes" id="UP000258707"/>
    </source>
</evidence>
<dbReference type="EMBL" id="CP027033">
    <property type="protein sequence ID" value="AXR80812.1"/>
    <property type="molecule type" value="Genomic_DNA"/>
</dbReference>
<feature type="transmembrane region" description="Helical" evidence="5">
    <location>
        <begin position="145"/>
        <end position="169"/>
    </location>
</feature>
<protein>
    <recommendedName>
        <fullName evidence="6">Yip1 domain-containing protein</fullName>
    </recommendedName>
</protein>
<evidence type="ECO:0000259" key="6">
    <source>
        <dbReference type="Pfam" id="PF04893"/>
    </source>
</evidence>
<reference evidence="10" key="1">
    <citation type="submission" date="2017-10" db="EMBL/GenBank/DDBJ databases">
        <title>Phenotypic and genomic properties of facultatively anaerobic sulfur-reducing natronoarchaea from hypersaline soda lakes.</title>
        <authorList>
            <person name="Sorokin D.Y."/>
            <person name="Kublanov I.V."/>
            <person name="Roman P."/>
            <person name="Sinninghe Damste J.S."/>
            <person name="Golyshin P.N."/>
            <person name="Rojo D."/>
            <person name="Ciordia S."/>
            <person name="Mena Md.C."/>
            <person name="Ferrer M."/>
            <person name="Messina E."/>
            <person name="Smedile F."/>
            <person name="La Spada G."/>
            <person name="La Cono V."/>
            <person name="Yakimov M.M."/>
        </authorList>
    </citation>
    <scope>NUCLEOTIDE SEQUENCE [LARGE SCALE GENOMIC DNA]</scope>
    <source>
        <strain evidence="10">AArc1</strain>
    </source>
</reference>
<accession>A0A346PMR7</accession>
<feature type="transmembrane region" description="Helical" evidence="5">
    <location>
        <begin position="222"/>
        <end position="243"/>
    </location>
</feature>
<accession>A0A346PHM1</accession>
<reference evidence="8" key="3">
    <citation type="journal article" date="2019" name="Int. J. Syst. Evol. Microbiol.">
        <title>Natronolimnobius sulfurireducens sp. nov. and Halalkaliarchaeum desulfuricum gen. nov., sp. nov., the first sulfur-respiring alkaliphilic haloarchaea from hypersaline alkaline lakes.</title>
        <authorList>
            <person name="Sorokin D.Y."/>
            <person name="Yakimov M."/>
            <person name="Messina E."/>
            <person name="Merkel A.Y."/>
            <person name="Bale N.J."/>
            <person name="Sinninghe Damste J.S."/>
        </authorList>
    </citation>
    <scope>NUCLEOTIDE SEQUENCE</scope>
    <source>
        <strain evidence="8">AArc-Mg</strain>
        <strain evidence="7">AArc1</strain>
    </source>
</reference>
<sequence length="244" mass="25383">MVTAVRLLRQLIFSPASFFDERPPAETLPVAIGLVVAFAIALAVAMALIGSILAGTVDATVTMDNPDRPPGQICDHHAGDSDSPIAENCNEPETIERDAGALIQDTVNDYLWLAPVVPVVIWLVAGVALYGAARLAGGSPSFAGTLSLAGWATVPEFVRLTIGIGAIWLVLEDVTVSDLDRLEAVIEAAIAPIEPVLLVASLVTVAWQWHLLTGGLRADADLSRAVAAVAVGVPLGLFTLLGLA</sequence>
<dbReference type="Proteomes" id="UP000258613">
    <property type="component" value="Chromosome"/>
</dbReference>
<gene>
    <name evidence="7" type="ORF">AArc1_2704</name>
    <name evidence="8" type="ORF">AArcMg_0791</name>
</gene>
<dbReference type="OrthoDB" id="116519at2157"/>
<evidence type="ECO:0000256" key="3">
    <source>
        <dbReference type="ARBA" id="ARBA00022989"/>
    </source>
</evidence>
<keyword evidence="2 5" id="KW-0812">Transmembrane</keyword>
<dbReference type="GO" id="GO:0016020">
    <property type="term" value="C:membrane"/>
    <property type="evidence" value="ECO:0007669"/>
    <property type="project" value="UniProtKB-SubCell"/>
</dbReference>
<evidence type="ECO:0000313" key="8">
    <source>
        <dbReference type="EMBL" id="AXR80812.1"/>
    </source>
</evidence>
<dbReference type="GeneID" id="37641282"/>
<evidence type="ECO:0000256" key="1">
    <source>
        <dbReference type="ARBA" id="ARBA00004141"/>
    </source>
</evidence>
<dbReference type="Proteomes" id="UP000258707">
    <property type="component" value="Chromosome"/>
</dbReference>
<feature type="transmembrane region" description="Helical" evidence="5">
    <location>
        <begin position="189"/>
        <end position="210"/>
    </location>
</feature>
<keyword evidence="9" id="KW-1185">Reference proteome</keyword>
<evidence type="ECO:0000313" key="9">
    <source>
        <dbReference type="Proteomes" id="UP000258613"/>
    </source>
</evidence>
<reference evidence="9" key="2">
    <citation type="submission" date="2018-02" db="EMBL/GenBank/DDBJ databases">
        <title>Phenotypic and genomic properties of facultatively anaerobic sulfur-reducing natronoarchaea from hypersaline soda lakes.</title>
        <authorList>
            <person name="Sorokin D.Y."/>
            <person name="Kublanov I.V."/>
            <person name="Roman P."/>
            <person name="Sinninghe Damste J.S."/>
            <person name="Golyshin P.N."/>
            <person name="Rojo D."/>
            <person name="Ciordia S."/>
            <person name="Mena M.D.C."/>
            <person name="Ferrer M."/>
            <person name="Messina E."/>
            <person name="Smedile F."/>
            <person name="La Spada G."/>
            <person name="La Cono V."/>
            <person name="Yakimov M.M."/>
        </authorList>
    </citation>
    <scope>NUCLEOTIDE SEQUENCE [LARGE SCALE GENOMIC DNA]</scope>
    <source>
        <strain evidence="9">AArc-Mg</strain>
    </source>
</reference>
<dbReference type="KEGG" id="nan:AArc1_2704"/>
<comment type="subcellular location">
    <subcellularLocation>
        <location evidence="1">Membrane</location>
        <topology evidence="1">Multi-pass membrane protein</topology>
    </subcellularLocation>
</comment>
<evidence type="ECO:0000256" key="2">
    <source>
        <dbReference type="ARBA" id="ARBA00022692"/>
    </source>
</evidence>
<evidence type="ECO:0000313" key="7">
    <source>
        <dbReference type="EMBL" id="AXR79016.1"/>
    </source>
</evidence>
<dbReference type="InterPro" id="IPR006977">
    <property type="entry name" value="Yip1_dom"/>
</dbReference>
<keyword evidence="3 5" id="KW-1133">Transmembrane helix</keyword>
<feature type="domain" description="Yip1" evidence="6">
    <location>
        <begin position="10"/>
        <end position="241"/>
    </location>
</feature>
<dbReference type="AlphaFoldDB" id="A0A346PMR7"/>
<feature type="transmembrane region" description="Helical" evidence="5">
    <location>
        <begin position="30"/>
        <end position="54"/>
    </location>
</feature>
<dbReference type="EMBL" id="CP024047">
    <property type="protein sequence ID" value="AXR79016.1"/>
    <property type="molecule type" value="Genomic_DNA"/>
</dbReference>
<keyword evidence="4 5" id="KW-0472">Membrane</keyword>
<evidence type="ECO:0000256" key="5">
    <source>
        <dbReference type="SAM" id="Phobius"/>
    </source>
</evidence>
<dbReference type="RefSeq" id="WP_117365019.1">
    <property type="nucleotide sequence ID" value="NZ_CP024047.1"/>
</dbReference>
<feature type="transmembrane region" description="Helical" evidence="5">
    <location>
        <begin position="110"/>
        <end position="133"/>
    </location>
</feature>
<name>A0A346PMR7_9EURY</name>
<dbReference type="KEGG" id="nag:AArcMg_0791"/>
<dbReference type="Pfam" id="PF04893">
    <property type="entry name" value="Yip1"/>
    <property type="match status" value="1"/>
</dbReference>